<keyword evidence="4 7" id="KW-0812">Transmembrane</keyword>
<feature type="domain" description="TonB-dependent receptor plug" evidence="9">
    <location>
        <begin position="143"/>
        <end position="269"/>
    </location>
</feature>
<keyword evidence="11" id="KW-1185">Reference proteome</keyword>
<dbReference type="NCBIfam" id="TIGR04056">
    <property type="entry name" value="OMP_RagA_SusC"/>
    <property type="match status" value="1"/>
</dbReference>
<evidence type="ECO:0000256" key="6">
    <source>
        <dbReference type="ARBA" id="ARBA00023237"/>
    </source>
</evidence>
<organism evidence="10 11">
    <name type="scientific">Chryseolinea lacunae</name>
    <dbReference type="NCBI Taxonomy" id="2801331"/>
    <lineage>
        <taxon>Bacteria</taxon>
        <taxon>Pseudomonadati</taxon>
        <taxon>Bacteroidota</taxon>
        <taxon>Cytophagia</taxon>
        <taxon>Cytophagales</taxon>
        <taxon>Fulvivirgaceae</taxon>
        <taxon>Chryseolinea</taxon>
    </lineage>
</organism>
<evidence type="ECO:0000256" key="1">
    <source>
        <dbReference type="ARBA" id="ARBA00004571"/>
    </source>
</evidence>
<gene>
    <name evidence="10" type="ORF">JI741_31385</name>
</gene>
<evidence type="ECO:0000256" key="2">
    <source>
        <dbReference type="ARBA" id="ARBA00022448"/>
    </source>
</evidence>
<comment type="caution">
    <text evidence="10">The sequence shown here is derived from an EMBL/GenBank/DDBJ whole genome shotgun (WGS) entry which is preliminary data.</text>
</comment>
<dbReference type="NCBIfam" id="TIGR04057">
    <property type="entry name" value="SusC_RagA_signa"/>
    <property type="match status" value="1"/>
</dbReference>
<evidence type="ECO:0000256" key="3">
    <source>
        <dbReference type="ARBA" id="ARBA00022452"/>
    </source>
</evidence>
<dbReference type="PROSITE" id="PS52016">
    <property type="entry name" value="TONB_DEPENDENT_REC_3"/>
    <property type="match status" value="1"/>
</dbReference>
<dbReference type="Gene3D" id="2.40.170.20">
    <property type="entry name" value="TonB-dependent receptor, beta-barrel domain"/>
    <property type="match status" value="1"/>
</dbReference>
<keyword evidence="5 7" id="KW-0472">Membrane</keyword>
<dbReference type="Pfam" id="PF07715">
    <property type="entry name" value="Plug"/>
    <property type="match status" value="1"/>
</dbReference>
<dbReference type="InterPro" id="IPR023997">
    <property type="entry name" value="TonB-dep_OMP_SusC/RagA_CS"/>
</dbReference>
<keyword evidence="10" id="KW-0675">Receptor</keyword>
<dbReference type="EMBL" id="JAERRB010000019">
    <property type="protein sequence ID" value="MBL0745779.1"/>
    <property type="molecule type" value="Genomic_DNA"/>
</dbReference>
<sequence>MNFYTWWVPGCIGTVVNRLFANLIDRRAGCFFALLISAFLWPMCLQAQSTKVVSGVVYSGDTDERFPGVNILVENTTQGTSTNENGEFTIDVPNENSVLVFSFIGYLSQKIKVGSQSKLEIRLTPDEEVLDEVVVIGYGEAKKSDLVGSVGHVKTTKFQESGYGNFQQAFAGRVAGVVVNETSGQPGSALSVEIRGASSLNFSTQPLYVIDGIPLESPNVGALNSNANLSGGAVASPLASINPNDIASIEILKDASATAIYGSRGANGVVLITTKSGQKGKTKIEFNYSTSVATPLKQVDVLGAADFAQMANEAYRYRNPASDFIPYLESDIPNLVEFNPQKAVTVKAVTQDANISISGGENRSRYYISGQFFNQQGLIKSTGFKRYNFKVNYENEITSKLILNTSINLTASKSNGNLTSDIIQTTQRWAPILPFYTPDGTLNPITVPYYYGTEAYDDPTYGRIYYNARFPITEVISRISPNSYATNPANYIDGNIKGGGTVNINTNTQILGNATLTYKISKDLKLAGVLGVTSYSGTLENYLPSTILPVFTTQRGVASLGNLQSNKVLYQATLSYDKKFAKHNLNAVVGATAEKYIEKRQTVSSQGFVNDLTGVNAIQAGQVPQAPVSDYSGYQLLSSIFRTSYNYDDRYYLTVSARYDGSSKFAEDNRFGFFPSVGASWRIVNEKFIKDLQALSELKLRASYGVIGNQALGPYNTLSTLSAGTVMFGNAQANAAYSPSRLPNPGLTWEKTSQTNIGLDLGLFKDRVSLQVDLYQKMTDDLLYTIDLPGTTGFTSYTKNAASVKNEGLEIALSTVNVETGEFSWSTSFNIAFNRNLVNRLAGNSGEFLGINQLIGNSYLFILEPGKPIGQFFGLKAEPVWNEETIKTKPATFQPGAREGDMRYADINNDGLLTNDDRVFIGSALPQFTGGFRTELRFRNFDLAAFFNFSYGNKIFNQNDWILTNMSGDNNVYQKTFDARYIPLSAIPPGSTLEAVQANNATTRVPTPGSTFDRREVSDFYIEDGSFLRCKDINIGYTFPRSIISNLRISNLKVYANLQNLVTWTRYSGFNPEVGAGSLATRGLDNGSYPIFRNYRLGVMVTF</sequence>
<comment type="similarity">
    <text evidence="7">Belongs to the TonB-dependent receptor family.</text>
</comment>
<keyword evidence="6 7" id="KW-0998">Cell outer membrane</keyword>
<accession>A0ABS1L256</accession>
<reference evidence="10 11" key="1">
    <citation type="submission" date="2021-01" db="EMBL/GenBank/DDBJ databases">
        <title>Chryseolinea sp. Jin1 Genome sequencing and assembly.</title>
        <authorList>
            <person name="Kim I."/>
        </authorList>
    </citation>
    <scope>NUCLEOTIDE SEQUENCE [LARGE SCALE GENOMIC DNA]</scope>
    <source>
        <strain evidence="10 11">Jin1</strain>
    </source>
</reference>
<dbReference type="Proteomes" id="UP000613030">
    <property type="component" value="Unassembled WGS sequence"/>
</dbReference>
<evidence type="ECO:0000259" key="9">
    <source>
        <dbReference type="Pfam" id="PF07715"/>
    </source>
</evidence>
<dbReference type="Gene3D" id="2.170.130.10">
    <property type="entry name" value="TonB-dependent receptor, plug domain"/>
    <property type="match status" value="1"/>
</dbReference>
<evidence type="ECO:0000256" key="5">
    <source>
        <dbReference type="ARBA" id="ARBA00023136"/>
    </source>
</evidence>
<feature type="transmembrane region" description="Helical" evidence="8">
    <location>
        <begin position="31"/>
        <end position="49"/>
    </location>
</feature>
<evidence type="ECO:0000256" key="7">
    <source>
        <dbReference type="PROSITE-ProRule" id="PRU01360"/>
    </source>
</evidence>
<dbReference type="Pfam" id="PF13715">
    <property type="entry name" value="CarbopepD_reg_2"/>
    <property type="match status" value="1"/>
</dbReference>
<dbReference type="InterPro" id="IPR037066">
    <property type="entry name" value="Plug_dom_sf"/>
</dbReference>
<keyword evidence="3 7" id="KW-1134">Transmembrane beta strand</keyword>
<dbReference type="InterPro" id="IPR036942">
    <property type="entry name" value="Beta-barrel_TonB_sf"/>
</dbReference>
<dbReference type="InterPro" id="IPR039426">
    <property type="entry name" value="TonB-dep_rcpt-like"/>
</dbReference>
<dbReference type="RefSeq" id="WP_202016412.1">
    <property type="nucleotide sequence ID" value="NZ_JAERRB010000019.1"/>
</dbReference>
<comment type="subcellular location">
    <subcellularLocation>
        <location evidence="1 7">Cell outer membrane</location>
        <topology evidence="1 7">Multi-pass membrane protein</topology>
    </subcellularLocation>
</comment>
<keyword evidence="8" id="KW-1133">Transmembrane helix</keyword>
<feature type="transmembrane region" description="Helical" evidence="8">
    <location>
        <begin position="6"/>
        <end position="24"/>
    </location>
</feature>
<protein>
    <submittedName>
        <fullName evidence="10">TonB-dependent receptor</fullName>
    </submittedName>
</protein>
<dbReference type="SUPFAM" id="SSF56935">
    <property type="entry name" value="Porins"/>
    <property type="match status" value="1"/>
</dbReference>
<dbReference type="Gene3D" id="2.60.40.1120">
    <property type="entry name" value="Carboxypeptidase-like, regulatory domain"/>
    <property type="match status" value="1"/>
</dbReference>
<evidence type="ECO:0000313" key="11">
    <source>
        <dbReference type="Proteomes" id="UP000613030"/>
    </source>
</evidence>
<dbReference type="InterPro" id="IPR008969">
    <property type="entry name" value="CarboxyPept-like_regulatory"/>
</dbReference>
<name>A0ABS1L256_9BACT</name>
<dbReference type="SUPFAM" id="SSF49464">
    <property type="entry name" value="Carboxypeptidase regulatory domain-like"/>
    <property type="match status" value="1"/>
</dbReference>
<keyword evidence="2 7" id="KW-0813">Transport</keyword>
<dbReference type="InterPro" id="IPR012910">
    <property type="entry name" value="Plug_dom"/>
</dbReference>
<evidence type="ECO:0000313" key="10">
    <source>
        <dbReference type="EMBL" id="MBL0745779.1"/>
    </source>
</evidence>
<dbReference type="InterPro" id="IPR023996">
    <property type="entry name" value="TonB-dep_OMP_SusC/RagA"/>
</dbReference>
<proteinExistence type="inferred from homology"/>
<evidence type="ECO:0000256" key="4">
    <source>
        <dbReference type="ARBA" id="ARBA00022692"/>
    </source>
</evidence>
<evidence type="ECO:0000256" key="8">
    <source>
        <dbReference type="SAM" id="Phobius"/>
    </source>
</evidence>